<proteinExistence type="predicted"/>
<dbReference type="SUPFAM" id="SSF50249">
    <property type="entry name" value="Nucleic acid-binding proteins"/>
    <property type="match status" value="1"/>
</dbReference>
<dbReference type="EC" id="3.1.26.-" evidence="7"/>
<dbReference type="Proteomes" id="UP001549167">
    <property type="component" value="Unassembled WGS sequence"/>
</dbReference>
<gene>
    <name evidence="7" type="ORF">ABID56_000620</name>
</gene>
<name>A0ABV2KT27_9BACI</name>
<evidence type="ECO:0000256" key="1">
    <source>
        <dbReference type="ARBA" id="ARBA00001946"/>
    </source>
</evidence>
<keyword evidence="3 7" id="KW-0378">Hydrolase</keyword>
<comment type="cofactor">
    <cofactor evidence="1">
        <name>Mg(2+)</name>
        <dbReference type="ChEBI" id="CHEBI:18420"/>
    </cofactor>
</comment>
<reference evidence="7 8" key="1">
    <citation type="submission" date="2024-06" db="EMBL/GenBank/DDBJ databases">
        <title>Genomic Encyclopedia of Type Strains, Phase IV (KMG-IV): sequencing the most valuable type-strain genomes for metagenomic binning, comparative biology and taxonomic classification.</title>
        <authorList>
            <person name="Goeker M."/>
        </authorList>
    </citation>
    <scope>NUCLEOTIDE SEQUENCE [LARGE SCALE GENOMIC DNA]</scope>
    <source>
        <strain evidence="7 8">DSM 23520</strain>
    </source>
</reference>
<evidence type="ECO:0000256" key="3">
    <source>
        <dbReference type="ARBA" id="ARBA00022801"/>
    </source>
</evidence>
<dbReference type="InterPro" id="IPR019307">
    <property type="entry name" value="RNA-bd_AU-1/RNase_E/G"/>
</dbReference>
<dbReference type="Gene3D" id="2.40.50.140">
    <property type="entry name" value="Nucleic acid-binding proteins"/>
    <property type="match status" value="1"/>
</dbReference>
<dbReference type="InterPro" id="IPR012340">
    <property type="entry name" value="NA-bd_OB-fold"/>
</dbReference>
<dbReference type="Pfam" id="PF10150">
    <property type="entry name" value="RNase_E_G"/>
    <property type="match status" value="1"/>
</dbReference>
<comment type="caution">
    <text evidence="7">The sequence shown here is derived from an EMBL/GenBank/DDBJ whole genome shotgun (WGS) entry which is preliminary data.</text>
</comment>
<evidence type="ECO:0000313" key="8">
    <source>
        <dbReference type="Proteomes" id="UP001549167"/>
    </source>
</evidence>
<evidence type="ECO:0000256" key="2">
    <source>
        <dbReference type="ARBA" id="ARBA00022723"/>
    </source>
</evidence>
<accession>A0ABV2KT27</accession>
<protein>
    <submittedName>
        <fullName evidence="7">Ribonuclease G</fullName>
        <ecNumber evidence="7">3.1.26.-</ecNumber>
    </submittedName>
</protein>
<evidence type="ECO:0000256" key="4">
    <source>
        <dbReference type="ARBA" id="ARBA00022842"/>
    </source>
</evidence>
<evidence type="ECO:0000313" key="7">
    <source>
        <dbReference type="EMBL" id="MET3682539.1"/>
    </source>
</evidence>
<keyword evidence="2" id="KW-0479">Metal-binding</keyword>
<dbReference type="GO" id="GO:0016787">
    <property type="term" value="F:hydrolase activity"/>
    <property type="evidence" value="ECO:0007669"/>
    <property type="project" value="UniProtKB-KW"/>
</dbReference>
<keyword evidence="4" id="KW-0460">Magnesium</keyword>
<keyword evidence="5" id="KW-0694">RNA-binding</keyword>
<dbReference type="EMBL" id="JBEPMX010000002">
    <property type="protein sequence ID" value="MET3682539.1"/>
    <property type="molecule type" value="Genomic_DNA"/>
</dbReference>
<feature type="domain" description="RNA-binding protein AU-1/Ribonuclease E/G" evidence="6">
    <location>
        <begin position="107"/>
        <end position="362"/>
    </location>
</feature>
<dbReference type="PANTHER" id="PTHR30001:SF0">
    <property type="entry name" value="RIBONUCLEASE G"/>
    <property type="match status" value="1"/>
</dbReference>
<dbReference type="PANTHER" id="PTHR30001">
    <property type="entry name" value="RIBONUCLEASE"/>
    <property type="match status" value="1"/>
</dbReference>
<sequence>MRQIWIQTKTAHRVYLDTNDGQIHDVAFYQANDDQIGDILYGTVDQIDERLNVCFLDVGGGRRVYLPFQSLYNHTVRRGDYLLVQVERLATQSKLATVTTNIQFKTDALVYLPLESGVRISHKLSETERDRLSALWSASDIDGGIVVRTKASQQDGEVLRDQLNRLIKHYQSIDYNRLQKGRVLSLYDPFIEQLANEDPETIDRLIVDTEDMKEKIRQFVPSLAENVTLDRRFYHHKPYAYHQLAEYLTKRHIRLSNGASIVIDRAEALTAIDVDFGSYQSKQTSEPSYMVINREAVQATSRVLRERNLSGAIIVDLLNMKTSKEQKDVIKVMKQQTALDYQETHVVGFTTLGMLEVTRKRTGVSSYQLFGIDERSLDRKTDFILNELEEVMCWYQEDTSFECLQIDVRSDMVQTMKSYLKQLQANHQFHFHVFIHEKKSLQEAYQLYKIGNVAWLLSQVENEGLSIDKLF</sequence>
<dbReference type="RefSeq" id="WP_354219156.1">
    <property type="nucleotide sequence ID" value="NZ_JBEPMX010000002.1"/>
</dbReference>
<evidence type="ECO:0000259" key="6">
    <source>
        <dbReference type="Pfam" id="PF10150"/>
    </source>
</evidence>
<evidence type="ECO:0000256" key="5">
    <source>
        <dbReference type="ARBA" id="ARBA00022884"/>
    </source>
</evidence>
<keyword evidence="8" id="KW-1185">Reference proteome</keyword>
<dbReference type="InterPro" id="IPR004659">
    <property type="entry name" value="RNase_E/G"/>
</dbReference>
<organism evidence="7 8">
    <name type="scientific">Alkalibacillus flavidus</name>
    <dbReference type="NCBI Taxonomy" id="546021"/>
    <lineage>
        <taxon>Bacteria</taxon>
        <taxon>Bacillati</taxon>
        <taxon>Bacillota</taxon>
        <taxon>Bacilli</taxon>
        <taxon>Bacillales</taxon>
        <taxon>Bacillaceae</taxon>
        <taxon>Alkalibacillus</taxon>
    </lineage>
</organism>